<feature type="region of interest" description="Disordered" evidence="1">
    <location>
        <begin position="135"/>
        <end position="199"/>
    </location>
</feature>
<gene>
    <name evidence="3" type="ORF">C0184_01640</name>
</gene>
<dbReference type="EMBL" id="PNIQ01000117">
    <property type="protein sequence ID" value="PMP86115.1"/>
    <property type="molecule type" value="Genomic_DNA"/>
</dbReference>
<dbReference type="CDD" id="cd11297">
    <property type="entry name" value="PIN_LabA-like_N_1"/>
    <property type="match status" value="1"/>
</dbReference>
<protein>
    <recommendedName>
        <fullName evidence="2">HTH OST-type domain-containing protein</fullName>
    </recommendedName>
</protein>
<dbReference type="PANTHER" id="PTHR35811:SF1">
    <property type="entry name" value="HTH OST-TYPE DOMAIN-CONTAINING PROTEIN"/>
    <property type="match status" value="1"/>
</dbReference>
<dbReference type="Gene3D" id="3.30.420.610">
    <property type="entry name" value="LOTUS domain-like"/>
    <property type="match status" value="1"/>
</dbReference>
<dbReference type="InterPro" id="IPR021139">
    <property type="entry name" value="NYN"/>
</dbReference>
<reference evidence="3 4" key="1">
    <citation type="submission" date="2018-01" db="EMBL/GenBank/DDBJ databases">
        <title>Metagenomic assembled genomes from two thermal pools in the Uzon Caldera, Kamchatka, Russia.</title>
        <authorList>
            <person name="Wilkins L."/>
            <person name="Ettinger C."/>
        </authorList>
    </citation>
    <scope>NUCLEOTIDE SEQUENCE [LARGE SCALE GENOMIC DNA]</scope>
    <source>
        <strain evidence="3">ZAV-02</strain>
    </source>
</reference>
<organism evidence="3 4">
    <name type="scientific">Chloroflexus aggregans</name>
    <dbReference type="NCBI Taxonomy" id="152260"/>
    <lineage>
        <taxon>Bacteria</taxon>
        <taxon>Bacillati</taxon>
        <taxon>Chloroflexota</taxon>
        <taxon>Chloroflexia</taxon>
        <taxon>Chloroflexales</taxon>
        <taxon>Chloroflexineae</taxon>
        <taxon>Chloroflexaceae</taxon>
        <taxon>Chloroflexus</taxon>
    </lineage>
</organism>
<dbReference type="Pfam" id="PF12872">
    <property type="entry name" value="OST-HTH"/>
    <property type="match status" value="1"/>
</dbReference>
<dbReference type="GO" id="GO:0004540">
    <property type="term" value="F:RNA nuclease activity"/>
    <property type="evidence" value="ECO:0007669"/>
    <property type="project" value="InterPro"/>
</dbReference>
<evidence type="ECO:0000256" key="1">
    <source>
        <dbReference type="SAM" id="MobiDB-lite"/>
    </source>
</evidence>
<name>A0A2J6XDW8_9CHLR</name>
<dbReference type="CDD" id="cd10146">
    <property type="entry name" value="LabA_like_C"/>
    <property type="match status" value="1"/>
</dbReference>
<feature type="compositionally biased region" description="Polar residues" evidence="1">
    <location>
        <begin position="150"/>
        <end position="181"/>
    </location>
</feature>
<comment type="caution">
    <text evidence="3">The sequence shown here is derived from an EMBL/GenBank/DDBJ whole genome shotgun (WGS) entry which is preliminary data.</text>
</comment>
<feature type="domain" description="HTH OST-type" evidence="2">
    <location>
        <begin position="208"/>
        <end position="289"/>
    </location>
</feature>
<dbReference type="Pfam" id="PF01936">
    <property type="entry name" value="NYN"/>
    <property type="match status" value="1"/>
</dbReference>
<proteinExistence type="predicted"/>
<dbReference type="InterPro" id="IPR041966">
    <property type="entry name" value="LOTUS-like"/>
</dbReference>
<dbReference type="AlphaFoldDB" id="A0A2J6XDW8"/>
<evidence type="ECO:0000259" key="2">
    <source>
        <dbReference type="PROSITE" id="PS51644"/>
    </source>
</evidence>
<dbReference type="Gene3D" id="3.40.50.1010">
    <property type="entry name" value="5'-nuclease"/>
    <property type="match status" value="1"/>
</dbReference>
<accession>A0A2J6XDW8</accession>
<evidence type="ECO:0000313" key="3">
    <source>
        <dbReference type="EMBL" id="PMP86115.1"/>
    </source>
</evidence>
<evidence type="ECO:0000313" key="4">
    <source>
        <dbReference type="Proteomes" id="UP000243376"/>
    </source>
</evidence>
<dbReference type="PROSITE" id="PS51644">
    <property type="entry name" value="HTH_OST"/>
    <property type="match status" value="1"/>
</dbReference>
<sequence>MGENCAATYADQVMELAHKQGMLVIRRVYANWSLSAHQKWIEAVACYDLRPIYHAGIAPGKSTIDMVLTIDAMDLHYRQVCDDFCLVTGDGDYAPLVKRLRAGGANVIVIGMEQTAIVLKEACSTFIPLAKPNTGTSSVPPTVVTEREQTTQSSNTPAPTLISTTETTAVRSSLPPTTSAGANGGSPIPQPTAKLTNRPQLDSQIVIPLRDAVKLLKDILAESAQADPGKWVSGSVIGSRLRSIDPSFDHRRYGYQTLSKLMEACVTEAKGMFEMFRLDNGAIAIRLKPSTPKPANDV</sequence>
<dbReference type="Proteomes" id="UP000243376">
    <property type="component" value="Unassembled WGS sequence"/>
</dbReference>
<dbReference type="InterPro" id="IPR025605">
    <property type="entry name" value="OST-HTH/LOTUS_dom"/>
</dbReference>
<dbReference type="PANTHER" id="PTHR35811">
    <property type="entry name" value="SLR1870 PROTEIN"/>
    <property type="match status" value="1"/>
</dbReference>